<keyword evidence="6" id="KW-1185">Reference proteome</keyword>
<dbReference type="RefSeq" id="WP_379663490.1">
    <property type="nucleotide sequence ID" value="NZ_JBHUDG010000041.1"/>
</dbReference>
<dbReference type="InterPro" id="IPR013783">
    <property type="entry name" value="Ig-like_fold"/>
</dbReference>
<dbReference type="Pfam" id="PF18962">
    <property type="entry name" value="Por_Secre_tail"/>
    <property type="match status" value="1"/>
</dbReference>
<dbReference type="Gene3D" id="2.60.40.10">
    <property type="entry name" value="Immunoglobulins"/>
    <property type="match status" value="1"/>
</dbReference>
<comment type="caution">
    <text evidence="5">The sequence shown here is derived from an EMBL/GenBank/DDBJ whole genome shotgun (WGS) entry which is preliminary data.</text>
</comment>
<dbReference type="InterPro" id="IPR026444">
    <property type="entry name" value="Secre_tail"/>
</dbReference>
<dbReference type="Proteomes" id="UP001597118">
    <property type="component" value="Unassembled WGS sequence"/>
</dbReference>
<feature type="domain" description="Secretion system C-terminal sorting" evidence="4">
    <location>
        <begin position="1077"/>
        <end position="1156"/>
    </location>
</feature>
<evidence type="ECO:0000259" key="4">
    <source>
        <dbReference type="Pfam" id="PF18962"/>
    </source>
</evidence>
<dbReference type="GO" id="GO:0016829">
    <property type="term" value="F:lyase activity"/>
    <property type="evidence" value="ECO:0007669"/>
    <property type="project" value="UniProtKB-KW"/>
</dbReference>
<dbReference type="InterPro" id="IPR008929">
    <property type="entry name" value="Chondroitin_lyas"/>
</dbReference>
<keyword evidence="1" id="KW-0732">Signal</keyword>
<dbReference type="InterPro" id="IPR008397">
    <property type="entry name" value="Alginate_lyase_dom"/>
</dbReference>
<accession>A0ABW4IEE2</accession>
<proteinExistence type="predicted"/>
<evidence type="ECO:0000313" key="5">
    <source>
        <dbReference type="EMBL" id="MFD1631121.1"/>
    </source>
</evidence>
<feature type="domain" description="Alginate lyase" evidence="3">
    <location>
        <begin position="62"/>
        <end position="305"/>
    </location>
</feature>
<keyword evidence="2 5" id="KW-0456">Lyase</keyword>
<gene>
    <name evidence="5" type="ORF">ACFSAH_14695</name>
</gene>
<sequence length="1158" mass="125205">MRLTFIKQGNLPLLVLMFLFLWTGVLYAKKPLKNIKQQSFSFEHPGILHNAIDLERIKSLANSEHQPWKKGYQLLKSNTDIAYMPSPAYTDVYRDQGINSESAKAMTRDAQMAYRSALMWAITGDITYANTAKSILNSWSSTLQTFSGGDAKLCAAWYGFAMVNAAEILRYTNSGWTQTDIQQAEHMFRNVIYPVIENFQRGWAGNWDTAITKCIMGIGVFLNDEVIFNNGVNFLSSTTDSANGTLKNYIYDTGQCWESGRDQEHVHMGLGGLAEACEIGEKQGLDLYGLLNNRLLKGYEYMAKYNLGYNDVPYTANHYGSAISNDRRGEFQSGYEMIYNHYFNRKGISAHEVFYTKKVVDRVRSLEGGELGASILLGYGTLLFNETTLPMDDNPVNSVFNYVPAEGDYRTGQASSGFNSANNFEVYQGGAWVTASAAIGLDRTVLIRDGHEGLLTGTSQRNVKKLLVGEGYGAILAANISNGSVSVVNIIEPGRLNSIPVLNFVNGMQANGSINAEAVISKVNVTGADIKNSGSGYTYANVSFSGGGGSGASATVTVIDGKIAGVAITNSGSGYTSIPTMTITGDGINAEVTAKVGIVSVNIINGGNGYTIAPSVIAGTRVTIRHAATLNAAENVSFQHGASAYTGYASGSHTGILSIGTELIAEGNINFLSHTIATGGNYVNSSMTVKFTKTNTTAIVNGPSFTFSLLELGSTTTLKITDATIINVAENIVLNTTGKIDATEGVIGFIKPFTGINPRVIVDNTFKNGIVNKMIVNSDLGVTLNQTLVIKELGMQSGLLNIPATGQLQISKINGGGVASYINTLSEVSGQIAKVIFVGLNTHTDIPLGNSENYLPVSITPQSVSDFELSVLTGLTDNGLPGGNPIVDKSKFVDASYHLRRTDGTGDFAIKLGFPASLKGSNFSSPSGVYFGIAGYDGINWAAATGSGNNTGNYATTNLNSNDVGVYRVEIDNTLPLKFVSIEVKAIDNNKAEVSWKTLNEVAVQGFEIQRSADGEIFNTIGNIKSDGRQFYKYVDKNLLSGTSYYRVKSIEIDGYETEFSPIAFLLVSFNPNKVTVYPNPVKGNKLYIQLTDEFLKDTEEVDFVLVDITGRQININRISNNGQKYEILIPDVLKNGIYQLFIQKSDERIIKSVLIYR</sequence>
<evidence type="ECO:0000256" key="2">
    <source>
        <dbReference type="ARBA" id="ARBA00023239"/>
    </source>
</evidence>
<organism evidence="5 6">
    <name type="scientific">Pseudopedobacter beijingensis</name>
    <dbReference type="NCBI Taxonomy" id="1207056"/>
    <lineage>
        <taxon>Bacteria</taxon>
        <taxon>Pseudomonadati</taxon>
        <taxon>Bacteroidota</taxon>
        <taxon>Sphingobacteriia</taxon>
        <taxon>Sphingobacteriales</taxon>
        <taxon>Sphingobacteriaceae</taxon>
        <taxon>Pseudopedobacter</taxon>
    </lineage>
</organism>
<evidence type="ECO:0000259" key="3">
    <source>
        <dbReference type="Pfam" id="PF05426"/>
    </source>
</evidence>
<dbReference type="SUPFAM" id="SSF48230">
    <property type="entry name" value="Chondroitin AC/alginate lyase"/>
    <property type="match status" value="1"/>
</dbReference>
<dbReference type="Pfam" id="PF05426">
    <property type="entry name" value="Alginate_lyase"/>
    <property type="match status" value="1"/>
</dbReference>
<dbReference type="EMBL" id="JBHUDG010000041">
    <property type="protein sequence ID" value="MFD1631121.1"/>
    <property type="molecule type" value="Genomic_DNA"/>
</dbReference>
<evidence type="ECO:0000313" key="6">
    <source>
        <dbReference type="Proteomes" id="UP001597118"/>
    </source>
</evidence>
<reference evidence="6" key="1">
    <citation type="journal article" date="2019" name="Int. J. Syst. Evol. Microbiol.">
        <title>The Global Catalogue of Microorganisms (GCM) 10K type strain sequencing project: providing services to taxonomists for standard genome sequencing and annotation.</title>
        <authorList>
            <consortium name="The Broad Institute Genomics Platform"/>
            <consortium name="The Broad Institute Genome Sequencing Center for Infectious Disease"/>
            <person name="Wu L."/>
            <person name="Ma J."/>
        </authorList>
    </citation>
    <scope>NUCLEOTIDE SEQUENCE [LARGE SCALE GENOMIC DNA]</scope>
    <source>
        <strain evidence="6">CCUG 53762</strain>
    </source>
</reference>
<dbReference type="Gene3D" id="1.50.10.100">
    <property type="entry name" value="Chondroitin AC/alginate lyase"/>
    <property type="match status" value="1"/>
</dbReference>
<evidence type="ECO:0000256" key="1">
    <source>
        <dbReference type="ARBA" id="ARBA00022729"/>
    </source>
</evidence>
<protein>
    <submittedName>
        <fullName evidence="5">Alginate lyase family protein</fullName>
    </submittedName>
</protein>
<name>A0ABW4IEE2_9SPHI</name>